<comment type="similarity">
    <text evidence="1">Belongs to the anhydro-N-acetylmuramic acid kinase family.</text>
</comment>
<evidence type="ECO:0000256" key="1">
    <source>
        <dbReference type="HAMAP-Rule" id="MF_01270"/>
    </source>
</evidence>
<reference evidence="3" key="1">
    <citation type="submission" date="2017-04" db="EMBL/GenBank/DDBJ databases">
        <authorList>
            <person name="Varghese N."/>
            <person name="Submissions S."/>
        </authorList>
    </citation>
    <scope>NUCLEOTIDE SEQUENCE [LARGE SCALE GENOMIC DNA]</scope>
    <source>
        <strain evidence="3">DSM 9293</strain>
    </source>
</reference>
<dbReference type="CDD" id="cd24050">
    <property type="entry name" value="ASKHA_NBD_ANMK"/>
    <property type="match status" value="1"/>
</dbReference>
<keyword evidence="3" id="KW-1185">Reference proteome</keyword>
<name>A0A1W1WEV7_SULTA</name>
<evidence type="ECO:0000313" key="3">
    <source>
        <dbReference type="Proteomes" id="UP000192660"/>
    </source>
</evidence>
<keyword evidence="1" id="KW-0808">Transferase</keyword>
<dbReference type="UniPathway" id="UPA00544"/>
<organism evidence="2 3">
    <name type="scientific">Sulfobacillus thermosulfidooxidans (strain DSM 9293 / VKM B-1269 / AT-1)</name>
    <dbReference type="NCBI Taxonomy" id="929705"/>
    <lineage>
        <taxon>Bacteria</taxon>
        <taxon>Bacillati</taxon>
        <taxon>Bacillota</taxon>
        <taxon>Clostridia</taxon>
        <taxon>Eubacteriales</taxon>
        <taxon>Clostridiales Family XVII. Incertae Sedis</taxon>
        <taxon>Sulfobacillus</taxon>
    </lineage>
</organism>
<dbReference type="UniPathway" id="UPA00343"/>
<comment type="function">
    <text evidence="1">Catalyzes the specific phosphorylation of 1,6-anhydro-N-acetylmuramic acid (anhMurNAc) with the simultaneous cleavage of the 1,6-anhydro ring, generating MurNAc-6-P. Is required for the utilization of anhMurNAc either imported from the medium or derived from its own cell wall murein, and thus plays a role in cell wall recycling.</text>
</comment>
<keyword evidence="1 2" id="KW-0418">Kinase</keyword>
<comment type="catalytic activity">
    <reaction evidence="1">
        <text>1,6-anhydro-N-acetyl-beta-muramate + ATP + H2O = N-acetyl-D-muramate 6-phosphate + ADP + H(+)</text>
        <dbReference type="Rhea" id="RHEA:24952"/>
        <dbReference type="ChEBI" id="CHEBI:15377"/>
        <dbReference type="ChEBI" id="CHEBI:15378"/>
        <dbReference type="ChEBI" id="CHEBI:30616"/>
        <dbReference type="ChEBI" id="CHEBI:58690"/>
        <dbReference type="ChEBI" id="CHEBI:58722"/>
        <dbReference type="ChEBI" id="CHEBI:456216"/>
        <dbReference type="EC" id="2.7.1.170"/>
    </reaction>
</comment>
<evidence type="ECO:0000313" key="2">
    <source>
        <dbReference type="EMBL" id="SMC04806.1"/>
    </source>
</evidence>
<keyword evidence="1" id="KW-0067">ATP-binding</keyword>
<proteinExistence type="inferred from homology"/>
<dbReference type="GO" id="GO:0005524">
    <property type="term" value="F:ATP binding"/>
    <property type="evidence" value="ECO:0007669"/>
    <property type="project" value="UniProtKB-UniRule"/>
</dbReference>
<dbReference type="RefSeq" id="WP_084661345.1">
    <property type="nucleotide sequence ID" value="NZ_FWWY01000001.1"/>
</dbReference>
<dbReference type="SUPFAM" id="SSF53067">
    <property type="entry name" value="Actin-like ATPase domain"/>
    <property type="match status" value="1"/>
</dbReference>
<dbReference type="STRING" id="28034.BFX07_01910"/>
<dbReference type="AlphaFoldDB" id="A0A1W1WEV7"/>
<dbReference type="Proteomes" id="UP000192660">
    <property type="component" value="Unassembled WGS sequence"/>
</dbReference>
<dbReference type="OrthoDB" id="9763949at2"/>
<dbReference type="PANTHER" id="PTHR30605:SF0">
    <property type="entry name" value="ANHYDRO-N-ACETYLMURAMIC ACID KINASE"/>
    <property type="match status" value="1"/>
</dbReference>
<dbReference type="EMBL" id="FWWY01000001">
    <property type="protein sequence ID" value="SMC04806.1"/>
    <property type="molecule type" value="Genomic_DNA"/>
</dbReference>
<dbReference type="PANTHER" id="PTHR30605">
    <property type="entry name" value="ANHYDRO-N-ACETYLMURAMIC ACID KINASE"/>
    <property type="match status" value="1"/>
</dbReference>
<dbReference type="Pfam" id="PF03702">
    <property type="entry name" value="AnmK"/>
    <property type="match status" value="1"/>
</dbReference>
<accession>A0A1W1WEV7</accession>
<comment type="pathway">
    <text evidence="1">Cell wall biogenesis; peptidoglycan recycling.</text>
</comment>
<dbReference type="EC" id="2.7.1.170" evidence="1"/>
<keyword evidence="1" id="KW-0547">Nucleotide-binding</keyword>
<sequence>MATSWAIGLMTGTSADGIDAALVSIEENGTLWPTCQLVGFDYHPFTEVQRQDIFSLFQSTVSLKQLGQVHTWLARECAQSVQRLLEAYGLEAQDIRAVGFHGQTIAHYPEMGFTLQIGDPALLAALTDIPVISNFRSSDVAAGGQGAPLVPYFDYAMFRSPARSRVLLNIGGIANITVIPPNAEIQDVMGFDTGPGNMLLDGIMVLVSQGTYQFDDKGHYAALGQADLTLVKQWMNHPYLKQKAPKSAGREQFGRDYCSQLMGDMKAHDLSQEDSLRTVCAFIAESIAQAIKEQVSWPYDLIVSGGGVHNETLMAELSKRLGGVKWQHTDAFKIPGDATEAMAFAYFAWQFLEGRPTNIPQVTGAKMPALLGSLTPRPGHFV</sequence>
<comment type="pathway">
    <text evidence="1">Amino-sugar metabolism; 1,6-anhydro-N-acetylmuramate degradation.</text>
</comment>
<dbReference type="NCBIfam" id="NF007148">
    <property type="entry name" value="PRK09585.3-2"/>
    <property type="match status" value="1"/>
</dbReference>
<dbReference type="GO" id="GO:0016773">
    <property type="term" value="F:phosphotransferase activity, alcohol group as acceptor"/>
    <property type="evidence" value="ECO:0007669"/>
    <property type="project" value="UniProtKB-UniRule"/>
</dbReference>
<dbReference type="HAMAP" id="MF_01270">
    <property type="entry name" value="AnhMurNAc_kinase"/>
    <property type="match status" value="1"/>
</dbReference>
<dbReference type="Gene3D" id="3.30.420.40">
    <property type="match status" value="2"/>
</dbReference>
<dbReference type="InterPro" id="IPR043129">
    <property type="entry name" value="ATPase_NBD"/>
</dbReference>
<dbReference type="GO" id="GO:0006040">
    <property type="term" value="P:amino sugar metabolic process"/>
    <property type="evidence" value="ECO:0007669"/>
    <property type="project" value="InterPro"/>
</dbReference>
<keyword evidence="1" id="KW-0119">Carbohydrate metabolism</keyword>
<dbReference type="InterPro" id="IPR005338">
    <property type="entry name" value="Anhydro_N_Ac-Mur_kinase"/>
</dbReference>
<dbReference type="GO" id="GO:0016301">
    <property type="term" value="F:kinase activity"/>
    <property type="evidence" value="ECO:0007669"/>
    <property type="project" value="UniProtKB-KW"/>
</dbReference>
<dbReference type="NCBIfam" id="NF007139">
    <property type="entry name" value="PRK09585.1-3"/>
    <property type="match status" value="1"/>
</dbReference>
<dbReference type="GO" id="GO:0097175">
    <property type="term" value="P:1,6-anhydro-N-acetyl-beta-muramic acid catabolic process"/>
    <property type="evidence" value="ECO:0007669"/>
    <property type="project" value="UniProtKB-UniRule"/>
</dbReference>
<feature type="binding site" evidence="1">
    <location>
        <begin position="12"/>
        <end position="19"/>
    </location>
    <ligand>
        <name>ATP</name>
        <dbReference type="ChEBI" id="CHEBI:30616"/>
    </ligand>
</feature>
<gene>
    <name evidence="1" type="primary">anmK</name>
    <name evidence="2" type="ORF">SAMN00768000_1850</name>
</gene>
<dbReference type="GO" id="GO:0009254">
    <property type="term" value="P:peptidoglycan turnover"/>
    <property type="evidence" value="ECO:0007669"/>
    <property type="project" value="UniProtKB-UniRule"/>
</dbReference>
<protein>
    <recommendedName>
        <fullName evidence="1">Anhydro-N-acetylmuramic acid kinase</fullName>
        <ecNumber evidence="1">2.7.1.170</ecNumber>
    </recommendedName>
    <alternativeName>
        <fullName evidence="1">AnhMurNAc kinase</fullName>
    </alternativeName>
</protein>